<dbReference type="InterPro" id="IPR006204">
    <property type="entry name" value="GHMP_kinase_N_dom"/>
</dbReference>
<dbReference type="Gene3D" id="3.30.230.10">
    <property type="match status" value="1"/>
</dbReference>
<dbReference type="InterPro" id="IPR013750">
    <property type="entry name" value="GHMP_kinase_C_dom"/>
</dbReference>
<dbReference type="InterPro" id="IPR006203">
    <property type="entry name" value="GHMP_knse_ATP-bd_CS"/>
</dbReference>
<evidence type="ECO:0000256" key="9">
    <source>
        <dbReference type="ARBA" id="ARBA00022777"/>
    </source>
</evidence>
<evidence type="ECO:0000259" key="15">
    <source>
        <dbReference type="Pfam" id="PF08544"/>
    </source>
</evidence>
<evidence type="ECO:0000313" key="16">
    <source>
        <dbReference type="EMBL" id="MBY0755229.1"/>
    </source>
</evidence>
<comment type="subcellular location">
    <subcellularLocation>
        <location evidence="13">Cytoplasm</location>
    </subcellularLocation>
</comment>
<evidence type="ECO:0000313" key="17">
    <source>
        <dbReference type="Proteomes" id="UP001299068"/>
    </source>
</evidence>
<dbReference type="PANTHER" id="PTHR20861">
    <property type="entry name" value="HOMOSERINE/4-DIPHOSPHOCYTIDYL-2-C-METHYL-D-ERYTHRITOL KINASE"/>
    <property type="match status" value="1"/>
</dbReference>
<dbReference type="EC" id="2.7.1.39" evidence="3 13"/>
<dbReference type="HAMAP" id="MF_00384">
    <property type="entry name" value="Homoser_kinase"/>
    <property type="match status" value="1"/>
</dbReference>
<evidence type="ECO:0000256" key="2">
    <source>
        <dbReference type="ARBA" id="ARBA00007370"/>
    </source>
</evidence>
<keyword evidence="8 13" id="KW-0547">Nucleotide-binding</keyword>
<keyword evidence="7 13" id="KW-0791">Threonine biosynthesis</keyword>
<keyword evidence="5 13" id="KW-0028">Amino-acid biosynthesis</keyword>
<dbReference type="Pfam" id="PF00288">
    <property type="entry name" value="GHMP_kinases_N"/>
    <property type="match status" value="1"/>
</dbReference>
<evidence type="ECO:0000256" key="13">
    <source>
        <dbReference type="HAMAP-Rule" id="MF_00384"/>
    </source>
</evidence>
<feature type="domain" description="GHMP kinase N-terminal" evidence="14">
    <location>
        <begin position="53"/>
        <end position="136"/>
    </location>
</feature>
<accession>A0ABS7KWN9</accession>
<evidence type="ECO:0000259" key="14">
    <source>
        <dbReference type="Pfam" id="PF00288"/>
    </source>
</evidence>
<gene>
    <name evidence="13 16" type="primary">thrB</name>
    <name evidence="16" type="ORF">K5V21_07150</name>
</gene>
<evidence type="ECO:0000256" key="6">
    <source>
        <dbReference type="ARBA" id="ARBA00022679"/>
    </source>
</evidence>
<dbReference type="PRINTS" id="PR00958">
    <property type="entry name" value="HOMSERKINASE"/>
</dbReference>
<evidence type="ECO:0000256" key="10">
    <source>
        <dbReference type="ARBA" id="ARBA00022840"/>
    </source>
</evidence>
<dbReference type="InterPro" id="IPR036554">
    <property type="entry name" value="GHMP_kinase_C_sf"/>
</dbReference>
<evidence type="ECO:0000256" key="4">
    <source>
        <dbReference type="ARBA" id="ARBA00017858"/>
    </source>
</evidence>
<proteinExistence type="inferred from homology"/>
<dbReference type="PANTHER" id="PTHR20861:SF1">
    <property type="entry name" value="HOMOSERINE KINASE"/>
    <property type="match status" value="1"/>
</dbReference>
<sequence>MIRVRVPATSANMGPGFDAIGVALNLYNEYAFEEIENGLEFFGIEKEFCNEDNIIYKAMIECFKKRNYKIKGLRISILKNEIPISRGLGSSSSCIVGGIIGANEIMGQKLSTEELLELAVSMEGHPDNVVPALLGGIVVAIVIKGKVIYDKVKAKNDLNFIPIIPDFKLSTEKARKVLPNKISFEDGVYNVGRAALMVTALNNGSYNLLKFACDDRFHEIYRGNLIKGFDIIKKESYNNGALASFLSGAGPTIMTIINRKNSFSNKMREVLDREGVNYSILTLSIDNEGAVVIEGGNK</sequence>
<dbReference type="GO" id="GO:0004413">
    <property type="term" value="F:homoserine kinase activity"/>
    <property type="evidence" value="ECO:0007669"/>
    <property type="project" value="UniProtKB-EC"/>
</dbReference>
<dbReference type="NCBIfam" id="TIGR00191">
    <property type="entry name" value="thrB"/>
    <property type="match status" value="1"/>
</dbReference>
<keyword evidence="9 13" id="KW-0418">Kinase</keyword>
<dbReference type="Proteomes" id="UP001299068">
    <property type="component" value="Unassembled WGS sequence"/>
</dbReference>
<feature type="binding site" evidence="13">
    <location>
        <begin position="83"/>
        <end position="93"/>
    </location>
    <ligand>
        <name>ATP</name>
        <dbReference type="ChEBI" id="CHEBI:30616"/>
    </ligand>
</feature>
<comment type="function">
    <text evidence="12 13">Catalyzes the ATP-dependent phosphorylation of L-homoserine to L-homoserine phosphate.</text>
</comment>
<dbReference type="Pfam" id="PF08544">
    <property type="entry name" value="GHMP_kinases_C"/>
    <property type="match status" value="1"/>
</dbReference>
<evidence type="ECO:0000256" key="8">
    <source>
        <dbReference type="ARBA" id="ARBA00022741"/>
    </source>
</evidence>
<evidence type="ECO:0000256" key="3">
    <source>
        <dbReference type="ARBA" id="ARBA00012078"/>
    </source>
</evidence>
<keyword evidence="6 13" id="KW-0808">Transferase</keyword>
<dbReference type="Gene3D" id="3.30.70.890">
    <property type="entry name" value="GHMP kinase, C-terminal domain"/>
    <property type="match status" value="1"/>
</dbReference>
<evidence type="ECO:0000256" key="7">
    <source>
        <dbReference type="ARBA" id="ARBA00022697"/>
    </source>
</evidence>
<dbReference type="RefSeq" id="WP_221860346.1">
    <property type="nucleotide sequence ID" value="NZ_JAIKTU010000005.1"/>
</dbReference>
<evidence type="ECO:0000256" key="12">
    <source>
        <dbReference type="ARBA" id="ARBA00049954"/>
    </source>
</evidence>
<evidence type="ECO:0000256" key="1">
    <source>
        <dbReference type="ARBA" id="ARBA00005015"/>
    </source>
</evidence>
<dbReference type="InterPro" id="IPR020568">
    <property type="entry name" value="Ribosomal_Su5_D2-typ_SF"/>
</dbReference>
<dbReference type="PROSITE" id="PS00627">
    <property type="entry name" value="GHMP_KINASES_ATP"/>
    <property type="match status" value="1"/>
</dbReference>
<dbReference type="PIRSF" id="PIRSF000676">
    <property type="entry name" value="Homoser_kin"/>
    <property type="match status" value="1"/>
</dbReference>
<reference evidence="16 17" key="1">
    <citation type="journal article" date="2021" name="Cell Host Microbe">
        <title>in vivo commensal control of Clostridioides difficile virulence.</title>
        <authorList>
            <person name="Girinathan B.P."/>
            <person name="Dibenedetto N."/>
            <person name="Worley J.N."/>
            <person name="Peltier J."/>
            <person name="Arrieta-Ortiz M.L."/>
            <person name="Rupa Christinal Immanuel S."/>
            <person name="Lavin R."/>
            <person name="Delaney M.L."/>
            <person name="Cummins C."/>
            <person name="Hoffmann M."/>
            <person name="Luo Y."/>
            <person name="Gonzalez-Escalona N."/>
            <person name="Allard M."/>
            <person name="Onderdonk A.B."/>
            <person name="Gerber G.K."/>
            <person name="Sonenshein A.L."/>
            <person name="Baliga N."/>
            <person name="Dupuy B."/>
            <person name="Bry L."/>
        </authorList>
    </citation>
    <scope>NUCLEOTIDE SEQUENCE [LARGE SCALE GENOMIC DNA]</scope>
    <source>
        <strain evidence="16 17">DSM 599</strain>
    </source>
</reference>
<keyword evidence="13" id="KW-0963">Cytoplasm</keyword>
<comment type="catalytic activity">
    <reaction evidence="11 13">
        <text>L-homoserine + ATP = O-phospho-L-homoserine + ADP + H(+)</text>
        <dbReference type="Rhea" id="RHEA:13985"/>
        <dbReference type="ChEBI" id="CHEBI:15378"/>
        <dbReference type="ChEBI" id="CHEBI:30616"/>
        <dbReference type="ChEBI" id="CHEBI:57476"/>
        <dbReference type="ChEBI" id="CHEBI:57590"/>
        <dbReference type="ChEBI" id="CHEBI:456216"/>
        <dbReference type="EC" id="2.7.1.39"/>
    </reaction>
</comment>
<feature type="domain" description="GHMP kinase C-terminal" evidence="15">
    <location>
        <begin position="209"/>
        <end position="268"/>
    </location>
</feature>
<dbReference type="InterPro" id="IPR014721">
    <property type="entry name" value="Ribsml_uS5_D2-typ_fold_subgr"/>
</dbReference>
<organism evidence="16 17">
    <name type="scientific">Clostridium sardiniense</name>
    <name type="common">Clostridium absonum</name>
    <dbReference type="NCBI Taxonomy" id="29369"/>
    <lineage>
        <taxon>Bacteria</taxon>
        <taxon>Bacillati</taxon>
        <taxon>Bacillota</taxon>
        <taxon>Clostridia</taxon>
        <taxon>Eubacteriales</taxon>
        <taxon>Clostridiaceae</taxon>
        <taxon>Clostridium</taxon>
    </lineage>
</organism>
<protein>
    <recommendedName>
        <fullName evidence="4 13">Homoserine kinase</fullName>
        <shortName evidence="13">HK</shortName>
        <shortName evidence="13">HSK</shortName>
        <ecNumber evidence="3 13">2.7.1.39</ecNumber>
    </recommendedName>
</protein>
<dbReference type="SUPFAM" id="SSF55060">
    <property type="entry name" value="GHMP Kinase, C-terminal domain"/>
    <property type="match status" value="1"/>
</dbReference>
<evidence type="ECO:0000256" key="11">
    <source>
        <dbReference type="ARBA" id="ARBA00049375"/>
    </source>
</evidence>
<comment type="similarity">
    <text evidence="2 13">Belongs to the GHMP kinase family. Homoserine kinase subfamily.</text>
</comment>
<dbReference type="EMBL" id="JAIKTU010000005">
    <property type="protein sequence ID" value="MBY0755229.1"/>
    <property type="molecule type" value="Genomic_DNA"/>
</dbReference>
<dbReference type="InterPro" id="IPR000870">
    <property type="entry name" value="Homoserine_kinase"/>
</dbReference>
<keyword evidence="10 13" id="KW-0067">ATP-binding</keyword>
<comment type="caution">
    <text evidence="16">The sequence shown here is derived from an EMBL/GenBank/DDBJ whole genome shotgun (WGS) entry which is preliminary data.</text>
</comment>
<dbReference type="SUPFAM" id="SSF54211">
    <property type="entry name" value="Ribosomal protein S5 domain 2-like"/>
    <property type="match status" value="1"/>
</dbReference>
<comment type="pathway">
    <text evidence="1 13">Amino-acid biosynthesis; L-threonine biosynthesis; L-threonine from L-aspartate: step 4/5.</text>
</comment>
<name>A0ABS7KWN9_CLOSR</name>
<keyword evidence="17" id="KW-1185">Reference proteome</keyword>
<evidence type="ECO:0000256" key="5">
    <source>
        <dbReference type="ARBA" id="ARBA00022605"/>
    </source>
</evidence>